<proteinExistence type="predicted"/>
<dbReference type="Proteomes" id="UP000249066">
    <property type="component" value="Unassembled WGS sequence"/>
</dbReference>
<evidence type="ECO:0000313" key="2">
    <source>
        <dbReference type="Proteomes" id="UP000249066"/>
    </source>
</evidence>
<dbReference type="AlphaFoldDB" id="A0A2W4ZZ64"/>
<keyword evidence="1" id="KW-0378">Hydrolase</keyword>
<reference evidence="1 2" key="1">
    <citation type="submission" date="2017-08" db="EMBL/GenBank/DDBJ databases">
        <title>Infants hospitalized years apart are colonized by the same room-sourced microbial strains.</title>
        <authorList>
            <person name="Brooks B."/>
            <person name="Olm M.R."/>
            <person name="Firek B.A."/>
            <person name="Baker R."/>
            <person name="Thomas B.C."/>
            <person name="Morowitz M.J."/>
            <person name="Banfield J.F."/>
        </authorList>
    </citation>
    <scope>NUCLEOTIDE SEQUENCE [LARGE SCALE GENOMIC DNA]</scope>
    <source>
        <strain evidence="1">S2_018_000_R2_101</strain>
    </source>
</reference>
<dbReference type="InterPro" id="IPR051321">
    <property type="entry name" value="PHA/PHB_synthase"/>
</dbReference>
<comment type="caution">
    <text evidence="1">The sequence shown here is derived from an EMBL/GenBank/DDBJ whole genome shotgun (WGS) entry which is preliminary data.</text>
</comment>
<dbReference type="PANTHER" id="PTHR36837">
    <property type="entry name" value="POLY(3-HYDROXYALKANOATE) POLYMERASE SUBUNIT PHAC"/>
    <property type="match status" value="1"/>
</dbReference>
<dbReference type="Gene3D" id="3.40.50.1820">
    <property type="entry name" value="alpha/beta hydrolase"/>
    <property type="match status" value="1"/>
</dbReference>
<name>A0A2W4ZZ64_9SPHN</name>
<sequence>MALPHLSDAASLASFDDAPQHGPRPLPLFLDLLRSETATSAERRTAALRGLAAYQSAPRPPARAEHPVLAQAGRARLLDLGGAGPALLLVPSLINPPHILDLAEGRSLAAWLATQGFRPLLLDWGTPTPEEAGLDIAGHIETLLLPLIDAIGEPPLLLGYCLGGTMAMAAAMLRPVRGLALVASPFHFNGFGDAARADIAALWQAARPPAETMGLVPMEVLQSGFWRLDPARTIGKYEDFGRLDPGSDQAQAFVALEDWANDGAPLTLAAGRELMEDFVGRDTPGSGHWTVGGVRIDPTALACPAIDIVSLSDRIVPAASAAGLPDRIMLGAGHVGMIVGGRARAQLWEPLAAWLSRAVVA</sequence>
<dbReference type="EMBL" id="QFNN01000181">
    <property type="protein sequence ID" value="PZO86676.1"/>
    <property type="molecule type" value="Genomic_DNA"/>
</dbReference>
<protein>
    <submittedName>
        <fullName evidence="1">Alpha/beta hydrolase</fullName>
    </submittedName>
</protein>
<accession>A0A2W4ZZ64</accession>
<dbReference type="PANTHER" id="PTHR36837:SF4">
    <property type="entry name" value="BLR0908 PROTEIN"/>
    <property type="match status" value="1"/>
</dbReference>
<dbReference type="GO" id="GO:0016787">
    <property type="term" value="F:hydrolase activity"/>
    <property type="evidence" value="ECO:0007669"/>
    <property type="project" value="UniProtKB-KW"/>
</dbReference>
<gene>
    <name evidence="1" type="ORF">DI623_16070</name>
</gene>
<evidence type="ECO:0000313" key="1">
    <source>
        <dbReference type="EMBL" id="PZO86676.1"/>
    </source>
</evidence>
<dbReference type="SUPFAM" id="SSF53474">
    <property type="entry name" value="alpha/beta-Hydrolases"/>
    <property type="match status" value="1"/>
</dbReference>
<organism evidence="1 2">
    <name type="scientific">Sphingomonas sanxanigenens</name>
    <dbReference type="NCBI Taxonomy" id="397260"/>
    <lineage>
        <taxon>Bacteria</taxon>
        <taxon>Pseudomonadati</taxon>
        <taxon>Pseudomonadota</taxon>
        <taxon>Alphaproteobacteria</taxon>
        <taxon>Sphingomonadales</taxon>
        <taxon>Sphingomonadaceae</taxon>
        <taxon>Sphingomonas</taxon>
    </lineage>
</organism>
<dbReference type="InterPro" id="IPR029058">
    <property type="entry name" value="AB_hydrolase_fold"/>
</dbReference>